<dbReference type="EMBL" id="JO842037">
    <property type="protein sequence ID" value="AEO33654.1"/>
    <property type="molecule type" value="mRNA"/>
</dbReference>
<proteinExistence type="evidence at transcript level"/>
<reference evidence="1" key="1">
    <citation type="journal article" date="2011" name="PLoS ONE">
        <title>A deep insight into the sialotranscriptome of the gulf coast tick, Amblyomma maculatum.</title>
        <authorList>
            <person name="Karim S."/>
            <person name="Singh P."/>
            <person name="Ribeiro J.M."/>
        </authorList>
    </citation>
    <scope>NUCLEOTIDE SEQUENCE</scope>
    <source>
        <tissue evidence="1">Salivary gland</tissue>
    </source>
</reference>
<sequence>GHNSARTLCAASSTVTHREDFGFSLQCRFVLADSLSEDMTPSFVVPCRTFAILTLALYAACLVHAACPRNRGAFSDCAYTTCTPESCAARGLECCPKPCGGSWCVKGVASAPRRPHRNCPLILPQLGGCGGKVGNVTCQQLRCEERGSVCCRAPCNSHFCLDDIDSGGRPRFRRATFRCPTFASPPDGCEGHRNNVTCLQLSCKSKA</sequence>
<protein>
    <submittedName>
        <fullName evidence="1">Uncharacterized protein</fullName>
    </submittedName>
</protein>
<organism evidence="1">
    <name type="scientific">Amblyomma maculatum</name>
    <name type="common">Gulf Coast tick</name>
    <dbReference type="NCBI Taxonomy" id="34609"/>
    <lineage>
        <taxon>Eukaryota</taxon>
        <taxon>Metazoa</taxon>
        <taxon>Ecdysozoa</taxon>
        <taxon>Arthropoda</taxon>
        <taxon>Chelicerata</taxon>
        <taxon>Arachnida</taxon>
        <taxon>Acari</taxon>
        <taxon>Parasitiformes</taxon>
        <taxon>Ixodida</taxon>
        <taxon>Ixodoidea</taxon>
        <taxon>Ixodidae</taxon>
        <taxon>Amblyomminae</taxon>
        <taxon>Amblyomma</taxon>
    </lineage>
</organism>
<name>G3MJI6_AMBMU</name>
<feature type="non-terminal residue" evidence="1">
    <location>
        <position position="1"/>
    </location>
</feature>
<dbReference type="AlphaFoldDB" id="G3MJI6"/>
<feature type="non-terminal residue" evidence="1">
    <location>
        <position position="207"/>
    </location>
</feature>
<accession>G3MJI6</accession>
<evidence type="ECO:0000313" key="1">
    <source>
        <dbReference type="EMBL" id="AEO33654.1"/>
    </source>
</evidence>